<evidence type="ECO:0000256" key="1">
    <source>
        <dbReference type="SAM" id="SignalP"/>
    </source>
</evidence>
<sequence>MKMMVKTGGIILVSGLLLAGCGNQAKASTQKKRDNRN</sequence>
<feature type="chain" id="PRO_5038549055" description="Lipoprotein" evidence="1">
    <location>
        <begin position="20"/>
        <end position="37"/>
    </location>
</feature>
<dbReference type="AlphaFoldDB" id="A0A8E0M2V7"/>
<evidence type="ECO:0008006" key="4">
    <source>
        <dbReference type="Google" id="ProtNLM"/>
    </source>
</evidence>
<accession>A0A8E0M2V7</accession>
<gene>
    <name evidence="2" type="ORF">Lpp122_2341</name>
</gene>
<dbReference type="PROSITE" id="PS51257">
    <property type="entry name" value="PROKAR_LIPOPROTEIN"/>
    <property type="match status" value="1"/>
</dbReference>
<dbReference type="Proteomes" id="UP000014281">
    <property type="component" value="Unassembled WGS sequence"/>
</dbReference>
<proteinExistence type="predicted"/>
<name>A0A8E0M2V7_LACPA</name>
<keyword evidence="1" id="KW-0732">Signal</keyword>
<dbReference type="EMBL" id="ANKW01000063">
    <property type="protein sequence ID" value="EPC16843.1"/>
    <property type="molecule type" value="Genomic_DNA"/>
</dbReference>
<evidence type="ECO:0000313" key="2">
    <source>
        <dbReference type="EMBL" id="EPC16843.1"/>
    </source>
</evidence>
<evidence type="ECO:0000313" key="3">
    <source>
        <dbReference type="Proteomes" id="UP000014281"/>
    </source>
</evidence>
<organism evidence="2 3">
    <name type="scientific">Lacticaseibacillus paracasei subsp. paracasei Lpp122</name>
    <dbReference type="NCBI Taxonomy" id="1256218"/>
    <lineage>
        <taxon>Bacteria</taxon>
        <taxon>Bacillati</taxon>
        <taxon>Bacillota</taxon>
        <taxon>Bacilli</taxon>
        <taxon>Lactobacillales</taxon>
        <taxon>Lactobacillaceae</taxon>
        <taxon>Lacticaseibacillus</taxon>
    </lineage>
</organism>
<comment type="caution">
    <text evidence="2">The sequence shown here is derived from an EMBL/GenBank/DDBJ whole genome shotgun (WGS) entry which is preliminary data.</text>
</comment>
<reference evidence="2 3" key="1">
    <citation type="journal article" date="2013" name="PLoS ONE">
        <title>Lactobacillus paracasei comparative genomics: towards species pan-genome definition and exploitation of diversity.</title>
        <authorList>
            <person name="Smokvina T."/>
            <person name="Wels M."/>
            <person name="Polka J."/>
            <person name="Chervaux C."/>
            <person name="Brisse S."/>
            <person name="Boekhorst J."/>
            <person name="van Hylckama Vlieg J.E."/>
            <person name="Siezen R.J."/>
        </authorList>
    </citation>
    <scope>NUCLEOTIDE SEQUENCE [LARGE SCALE GENOMIC DNA]</scope>
    <source>
        <strain evidence="2 3">Lpp122</strain>
    </source>
</reference>
<protein>
    <recommendedName>
        <fullName evidence="4">Lipoprotein</fullName>
    </recommendedName>
</protein>
<feature type="signal peptide" evidence="1">
    <location>
        <begin position="1"/>
        <end position="19"/>
    </location>
</feature>